<comment type="caution">
    <text evidence="1">The sequence shown here is derived from an EMBL/GenBank/DDBJ whole genome shotgun (WGS) entry which is preliminary data.</text>
</comment>
<dbReference type="OrthoDB" id="2437485at2759"/>
<evidence type="ECO:0000313" key="1">
    <source>
        <dbReference type="EMBL" id="RIA92581.1"/>
    </source>
</evidence>
<dbReference type="EMBL" id="QKYT01000123">
    <property type="protein sequence ID" value="RIA92581.1"/>
    <property type="molecule type" value="Genomic_DNA"/>
</dbReference>
<organism evidence="1 2">
    <name type="scientific">Glomus cerebriforme</name>
    <dbReference type="NCBI Taxonomy" id="658196"/>
    <lineage>
        <taxon>Eukaryota</taxon>
        <taxon>Fungi</taxon>
        <taxon>Fungi incertae sedis</taxon>
        <taxon>Mucoromycota</taxon>
        <taxon>Glomeromycotina</taxon>
        <taxon>Glomeromycetes</taxon>
        <taxon>Glomerales</taxon>
        <taxon>Glomeraceae</taxon>
        <taxon>Glomus</taxon>
    </lineage>
</organism>
<name>A0A397TC96_9GLOM</name>
<gene>
    <name evidence="1" type="ORF">C1645_764703</name>
</gene>
<dbReference type="AlphaFoldDB" id="A0A397TC96"/>
<evidence type="ECO:0000313" key="2">
    <source>
        <dbReference type="Proteomes" id="UP000265703"/>
    </source>
</evidence>
<keyword evidence="2" id="KW-1185">Reference proteome</keyword>
<accession>A0A397TC96</accession>
<sequence>MKDFFEENDDESDYINNEIVNDLLKEEFGLCFQCNRPNTGENWCKVCNSEKFRQDFDKWTSGNENIDKFIQEAQLNANNNFELLEWIPYNRLRNIKLPAQGEFVYYAIWLDGWIDHLDYEKQEWRRIFNKLEQAYNIANDPNIRNPLQSNENYGQPVALKNLSDSSDINYDFLNEYKEWWSNDSYLIPLLGITQDPDKSNYMIVTPW</sequence>
<proteinExistence type="predicted"/>
<reference evidence="1 2" key="1">
    <citation type="submission" date="2018-06" db="EMBL/GenBank/DDBJ databases">
        <title>Comparative genomics reveals the genomic features of Rhizophagus irregularis, R. cerebriforme, R. diaphanum and Gigaspora rosea, and their symbiotic lifestyle signature.</title>
        <authorList>
            <person name="Morin E."/>
            <person name="San Clemente H."/>
            <person name="Chen E.C.H."/>
            <person name="De La Providencia I."/>
            <person name="Hainaut M."/>
            <person name="Kuo A."/>
            <person name="Kohler A."/>
            <person name="Murat C."/>
            <person name="Tang N."/>
            <person name="Roy S."/>
            <person name="Loubradou J."/>
            <person name="Henrissat B."/>
            <person name="Grigoriev I.V."/>
            <person name="Corradi N."/>
            <person name="Roux C."/>
            <person name="Martin F.M."/>
        </authorList>
    </citation>
    <scope>NUCLEOTIDE SEQUENCE [LARGE SCALE GENOMIC DNA]</scope>
    <source>
        <strain evidence="1 2">DAOM 227022</strain>
    </source>
</reference>
<protein>
    <submittedName>
        <fullName evidence="1">Uncharacterized protein</fullName>
    </submittedName>
</protein>
<dbReference type="Proteomes" id="UP000265703">
    <property type="component" value="Unassembled WGS sequence"/>
</dbReference>